<dbReference type="Gene3D" id="1.20.120.20">
    <property type="entry name" value="Apolipoprotein"/>
    <property type="match status" value="1"/>
</dbReference>
<keyword evidence="4" id="KW-1185">Reference proteome</keyword>
<dbReference type="EMBL" id="CAKXAJ010025771">
    <property type="protein sequence ID" value="CAH2243757.1"/>
    <property type="molecule type" value="Genomic_DNA"/>
</dbReference>
<sequence length="260" mass="27987">MKSTFLFFFVFLVSSSLGNPSDHALLVRNRREVDFIGNTQLLVKELIQNLENAAQEAIDATKKFNDGLQEQAKLFAEKVMDDLMSLRERVNNMIKSITDRFTGAGAAVRTCVESFKKEVDVIFVETAEKSKSCADERIQEIGEMIENLKELSSNATSFASNAVDELKNCRGISTGFLATGSCFGGVAVRTEFQGAVFLTLSGLLISRINLAIATLPAALEVCAGTRLVAAGISSAKFVVDIGTCSASSVYSTLAGNELSP</sequence>
<feature type="signal peptide" evidence="2">
    <location>
        <begin position="1"/>
        <end position="18"/>
    </location>
</feature>
<reference evidence="3" key="1">
    <citation type="submission" date="2022-03" db="EMBL/GenBank/DDBJ databases">
        <authorList>
            <person name="Lindestad O."/>
        </authorList>
    </citation>
    <scope>NUCLEOTIDE SEQUENCE</scope>
</reference>
<evidence type="ECO:0000256" key="1">
    <source>
        <dbReference type="SAM" id="Coils"/>
    </source>
</evidence>
<organism evidence="3 4">
    <name type="scientific">Pararge aegeria aegeria</name>
    <dbReference type="NCBI Taxonomy" id="348720"/>
    <lineage>
        <taxon>Eukaryota</taxon>
        <taxon>Metazoa</taxon>
        <taxon>Ecdysozoa</taxon>
        <taxon>Arthropoda</taxon>
        <taxon>Hexapoda</taxon>
        <taxon>Insecta</taxon>
        <taxon>Pterygota</taxon>
        <taxon>Neoptera</taxon>
        <taxon>Endopterygota</taxon>
        <taxon>Lepidoptera</taxon>
        <taxon>Glossata</taxon>
        <taxon>Ditrysia</taxon>
        <taxon>Papilionoidea</taxon>
        <taxon>Nymphalidae</taxon>
        <taxon>Satyrinae</taxon>
        <taxon>Satyrini</taxon>
        <taxon>Parargina</taxon>
        <taxon>Pararge</taxon>
    </lineage>
</organism>
<proteinExistence type="predicted"/>
<feature type="coiled-coil region" evidence="1">
    <location>
        <begin position="36"/>
        <end position="63"/>
    </location>
</feature>
<dbReference type="AlphaFoldDB" id="A0A8S4S0Q8"/>
<evidence type="ECO:0000313" key="3">
    <source>
        <dbReference type="EMBL" id="CAH2243757.1"/>
    </source>
</evidence>
<dbReference type="OrthoDB" id="6917049at2759"/>
<name>A0A8S4S0Q8_9NEOP</name>
<keyword evidence="2" id="KW-0732">Signal</keyword>
<gene>
    <name evidence="3" type="primary">jg13073</name>
    <name evidence="3" type="ORF">PAEG_LOCUS19845</name>
</gene>
<keyword evidence="1" id="KW-0175">Coiled coil</keyword>
<dbReference type="Proteomes" id="UP000838756">
    <property type="component" value="Unassembled WGS sequence"/>
</dbReference>
<evidence type="ECO:0000313" key="4">
    <source>
        <dbReference type="Proteomes" id="UP000838756"/>
    </source>
</evidence>
<accession>A0A8S4S0Q8</accession>
<evidence type="ECO:0000256" key="2">
    <source>
        <dbReference type="SAM" id="SignalP"/>
    </source>
</evidence>
<feature type="chain" id="PRO_5035828599" evidence="2">
    <location>
        <begin position="19"/>
        <end position="260"/>
    </location>
</feature>
<protein>
    <submittedName>
        <fullName evidence="3">Jg13073 protein</fullName>
    </submittedName>
</protein>
<comment type="caution">
    <text evidence="3">The sequence shown here is derived from an EMBL/GenBank/DDBJ whole genome shotgun (WGS) entry which is preliminary data.</text>
</comment>